<dbReference type="Pfam" id="PF07244">
    <property type="entry name" value="POTRA"/>
    <property type="match status" value="4"/>
</dbReference>
<keyword evidence="3" id="KW-0812">Transmembrane</keyword>
<keyword evidence="6" id="KW-0472">Membrane</keyword>
<evidence type="ECO:0000256" key="6">
    <source>
        <dbReference type="ARBA" id="ARBA00023136"/>
    </source>
</evidence>
<keyword evidence="4 9" id="KW-0732">Signal</keyword>
<dbReference type="OrthoDB" id="9803054at2"/>
<dbReference type="PROSITE" id="PS51779">
    <property type="entry name" value="POTRA"/>
    <property type="match status" value="3"/>
</dbReference>
<dbReference type="Proteomes" id="UP000201169">
    <property type="component" value="Chromosome"/>
</dbReference>
<protein>
    <recommendedName>
        <fullName evidence="8">Outer membrane protein assembly factor BamA</fullName>
    </recommendedName>
</protein>
<evidence type="ECO:0000256" key="8">
    <source>
        <dbReference type="NCBIfam" id="TIGR03303"/>
    </source>
</evidence>
<dbReference type="AlphaFoldDB" id="A0A222MV71"/>
<evidence type="ECO:0000256" key="5">
    <source>
        <dbReference type="ARBA" id="ARBA00022737"/>
    </source>
</evidence>
<dbReference type="EMBL" id="CP022347">
    <property type="protein sequence ID" value="ASQ29809.1"/>
    <property type="molecule type" value="Genomic_DNA"/>
</dbReference>
<dbReference type="Pfam" id="PF01103">
    <property type="entry name" value="Omp85"/>
    <property type="match status" value="1"/>
</dbReference>
<dbReference type="InterPro" id="IPR034746">
    <property type="entry name" value="POTRA"/>
</dbReference>
<evidence type="ECO:0000256" key="9">
    <source>
        <dbReference type="SAM" id="SignalP"/>
    </source>
</evidence>
<dbReference type="PIRSF" id="PIRSF006076">
    <property type="entry name" value="OM_assembly_OMP85"/>
    <property type="match status" value="1"/>
</dbReference>
<dbReference type="Gene3D" id="2.40.160.50">
    <property type="entry name" value="membrane protein fhac: a member of the omp85/tpsb transporter family"/>
    <property type="match status" value="1"/>
</dbReference>
<dbReference type="InterPro" id="IPR010827">
    <property type="entry name" value="BamA/TamA_POTRA"/>
</dbReference>
<keyword evidence="2" id="KW-1134">Transmembrane beta strand</keyword>
<feature type="domain" description="POTRA" evidence="10">
    <location>
        <begin position="342"/>
        <end position="414"/>
    </location>
</feature>
<dbReference type="GO" id="GO:0071709">
    <property type="term" value="P:membrane assembly"/>
    <property type="evidence" value="ECO:0007669"/>
    <property type="project" value="InterPro"/>
</dbReference>
<feature type="domain" description="POTRA" evidence="10">
    <location>
        <begin position="17"/>
        <end position="84"/>
    </location>
</feature>
<dbReference type="InterPro" id="IPR000184">
    <property type="entry name" value="Bac_surfAg_D15"/>
</dbReference>
<gene>
    <name evidence="11" type="ORF">CAV_0137</name>
</gene>
<evidence type="ECO:0000313" key="12">
    <source>
        <dbReference type="Proteomes" id="UP000201169"/>
    </source>
</evidence>
<evidence type="ECO:0000313" key="11">
    <source>
        <dbReference type="EMBL" id="ASQ29809.1"/>
    </source>
</evidence>
<keyword evidence="7" id="KW-0998">Cell outer membrane</keyword>
<name>A0A222MV71_9BACT</name>
<reference evidence="11 12" key="1">
    <citation type="submission" date="2017-07" db="EMBL/GenBank/DDBJ databases">
        <title>Analysis of two Campylobacter avium genomes and identification of a novel hippuricase gene.</title>
        <authorList>
            <person name="Miller W.G."/>
            <person name="Chapman M.H."/>
            <person name="Yee E."/>
            <person name="Revez J."/>
            <person name="Bono J.L."/>
            <person name="Rossi M."/>
        </authorList>
    </citation>
    <scope>NUCLEOTIDE SEQUENCE [LARGE SCALE GENOMIC DNA]</scope>
    <source>
        <strain evidence="11 12">LMG 24591</strain>
    </source>
</reference>
<keyword evidence="12" id="KW-1185">Reference proteome</keyword>
<feature type="signal peptide" evidence="9">
    <location>
        <begin position="1"/>
        <end position="16"/>
    </location>
</feature>
<dbReference type="RefSeq" id="WP_094324603.1">
    <property type="nucleotide sequence ID" value="NZ_CP022347.1"/>
</dbReference>
<dbReference type="PANTHER" id="PTHR12815:SF23">
    <property type="entry name" value="OUTER MEMBRANE PROTEIN ASSEMBLY FACTOR BAMA"/>
    <property type="match status" value="1"/>
</dbReference>
<dbReference type="GO" id="GO:0009279">
    <property type="term" value="C:cell outer membrane"/>
    <property type="evidence" value="ECO:0007669"/>
    <property type="project" value="UniProtKB-UniRule"/>
</dbReference>
<feature type="domain" description="POTRA" evidence="10">
    <location>
        <begin position="85"/>
        <end position="163"/>
    </location>
</feature>
<organism evidence="11 12">
    <name type="scientific">Campylobacter avium LMG 24591</name>
    <dbReference type="NCBI Taxonomy" id="522484"/>
    <lineage>
        <taxon>Bacteria</taxon>
        <taxon>Pseudomonadati</taxon>
        <taxon>Campylobacterota</taxon>
        <taxon>Epsilonproteobacteria</taxon>
        <taxon>Campylobacterales</taxon>
        <taxon>Campylobacteraceae</taxon>
        <taxon>Campylobacter</taxon>
    </lineage>
</organism>
<comment type="subcellular location">
    <subcellularLocation>
        <location evidence="1">Membrane</location>
    </subcellularLocation>
</comment>
<evidence type="ECO:0000259" key="10">
    <source>
        <dbReference type="PROSITE" id="PS51779"/>
    </source>
</evidence>
<dbReference type="Gene3D" id="3.10.20.310">
    <property type="entry name" value="membrane protein fhac"/>
    <property type="match status" value="5"/>
</dbReference>
<sequence>MKKIIIVCFLSSLCFAASIRSVTFVGLTQLSSESALAISGLKIGEEINEEKINNAIFKLYEQNYFSDIVVEENLGDIIFHLTQKPSIARIDITGVSSNDRKQIDTILGIKKGALYDEYVLKEAANRIKLYYEARGYFDTVVEFSSEKLSNSSGLQVNYIVNRGENIIIENVFLSGTTKLSYSDFEPSLSNKKREFMGWMWGRNDGKLNIFELPNDSARVADEYMKRGYLDVQVSPPALRVNSNTYKADLSYFIKEGQIYKISSISIENPLYTPEQNREKAEELSSSVGDIANIDNIRNDMNTIQTDVGNLGYAFAQIFPDIQKNELTQEADIIFRVIPNDKVYIRNVTIKGNNRTIDRVVRRELYITEGNLYHKDDLTESRNALRRTSYFDDVNIREERVNSSQIDLVVEVTEASTGSISGGVGYSSSDGVLLNASYSDSNIFGSGMKSIVSVDRSYEYLTGRIGLTNPRIRDSEYSLSGSLYANEYTWDNYSDRNYGFDITVGRRFARYFSAGLTYNLEHSDIYHLSPELILTGYEVGKSIKSSITPYVSFNNTDDYYLPRKGIIASTSLEVAGVGGTQRFVTSSTSFSFYQGLQDFIGLDLIYRYKANFYKTWDMGNLPINQKFFLGGIGSIRGFESRTVSPKNRYGFEEGGTIAFTNSAELSFPLIDRIKLRGALFFDYGAIGREVLDVHKSKHRYSTGLSIEWITPFGPLQLVFAKPLNPQEGDDTSTFEFTVGTRF</sequence>
<keyword evidence="5" id="KW-0677">Repeat</keyword>
<evidence type="ECO:0000256" key="2">
    <source>
        <dbReference type="ARBA" id="ARBA00022452"/>
    </source>
</evidence>
<dbReference type="InterPro" id="IPR023707">
    <property type="entry name" value="OM_assembly_BamA"/>
</dbReference>
<dbReference type="HAMAP" id="MF_01430">
    <property type="entry name" value="OM_assembly_BamA"/>
    <property type="match status" value="1"/>
</dbReference>
<dbReference type="NCBIfam" id="TIGR03303">
    <property type="entry name" value="OM_YaeT"/>
    <property type="match status" value="1"/>
</dbReference>
<dbReference type="KEGG" id="cavi:CAV_0137"/>
<proteinExistence type="inferred from homology"/>
<dbReference type="PANTHER" id="PTHR12815">
    <property type="entry name" value="SORTING AND ASSEMBLY MACHINERY SAMM50 PROTEIN FAMILY MEMBER"/>
    <property type="match status" value="1"/>
</dbReference>
<dbReference type="InterPro" id="IPR039910">
    <property type="entry name" value="D15-like"/>
</dbReference>
<feature type="chain" id="PRO_5039941649" description="Outer membrane protein assembly factor BamA" evidence="9">
    <location>
        <begin position="17"/>
        <end position="741"/>
    </location>
</feature>
<evidence type="ECO:0000256" key="4">
    <source>
        <dbReference type="ARBA" id="ARBA00022729"/>
    </source>
</evidence>
<accession>A0A222MV71</accession>
<evidence type="ECO:0000256" key="7">
    <source>
        <dbReference type="ARBA" id="ARBA00023237"/>
    </source>
</evidence>
<evidence type="ECO:0000256" key="1">
    <source>
        <dbReference type="ARBA" id="ARBA00004370"/>
    </source>
</evidence>
<evidence type="ECO:0000256" key="3">
    <source>
        <dbReference type="ARBA" id="ARBA00022692"/>
    </source>
</evidence>